<accession>A0AAP4CAJ8</accession>
<dbReference type="GO" id="GO:0016020">
    <property type="term" value="C:membrane"/>
    <property type="evidence" value="ECO:0007669"/>
    <property type="project" value="InterPro"/>
</dbReference>
<gene>
    <name evidence="11" type="ORF">QP116_03365</name>
</gene>
<evidence type="ECO:0000256" key="3">
    <source>
        <dbReference type="ARBA" id="ARBA00022496"/>
    </source>
</evidence>
<dbReference type="GO" id="GO:0016887">
    <property type="term" value="F:ATP hydrolysis activity"/>
    <property type="evidence" value="ECO:0007669"/>
    <property type="project" value="InterPro"/>
</dbReference>
<dbReference type="InterPro" id="IPR050093">
    <property type="entry name" value="ABC_SmlMolc_Importer"/>
</dbReference>
<reference evidence="11" key="1">
    <citation type="submission" date="2023-05" db="EMBL/GenBank/DDBJ databases">
        <title>Cataloging the Phylogenetic Diversity of Human Bladder Bacteria.</title>
        <authorList>
            <person name="Du J."/>
        </authorList>
    </citation>
    <scope>NUCLEOTIDE SEQUENCE</scope>
    <source>
        <strain evidence="11">UMB9978</strain>
    </source>
</reference>
<keyword evidence="2" id="KW-1003">Cell membrane</keyword>
<dbReference type="EMBL" id="JASODW010000002">
    <property type="protein sequence ID" value="MDK6274791.1"/>
    <property type="molecule type" value="Genomic_DNA"/>
</dbReference>
<keyword evidence="4" id="KW-0547">Nucleotide-binding</keyword>
<dbReference type="PANTHER" id="PTHR42781">
    <property type="entry name" value="SPERMIDINE/PUTRESCINE IMPORT ATP-BINDING PROTEIN POTA"/>
    <property type="match status" value="1"/>
</dbReference>
<dbReference type="AlphaFoldDB" id="A0AAP4CAJ8"/>
<name>A0AAP4CAJ8_9MICC</name>
<dbReference type="GO" id="GO:0015408">
    <property type="term" value="F:ABC-type ferric iron transporter activity"/>
    <property type="evidence" value="ECO:0007669"/>
    <property type="project" value="InterPro"/>
</dbReference>
<evidence type="ECO:0000313" key="11">
    <source>
        <dbReference type="EMBL" id="MDK6274791.1"/>
    </source>
</evidence>
<comment type="caution">
    <text evidence="11">The sequence shown here is derived from an EMBL/GenBank/DDBJ whole genome shotgun (WGS) entry which is preliminary data.</text>
</comment>
<evidence type="ECO:0000256" key="6">
    <source>
        <dbReference type="ARBA" id="ARBA00023004"/>
    </source>
</evidence>
<dbReference type="SUPFAM" id="SSF52540">
    <property type="entry name" value="P-loop containing nucleoside triphosphate hydrolases"/>
    <property type="match status" value="1"/>
</dbReference>
<keyword evidence="6" id="KW-0408">Iron</keyword>
<dbReference type="InterPro" id="IPR003439">
    <property type="entry name" value="ABC_transporter-like_ATP-bd"/>
</dbReference>
<dbReference type="GO" id="GO:0005524">
    <property type="term" value="F:ATP binding"/>
    <property type="evidence" value="ECO:0007669"/>
    <property type="project" value="UniProtKB-KW"/>
</dbReference>
<evidence type="ECO:0000256" key="4">
    <source>
        <dbReference type="ARBA" id="ARBA00022741"/>
    </source>
</evidence>
<dbReference type="InterPro" id="IPR017871">
    <property type="entry name" value="ABC_transporter-like_CS"/>
</dbReference>
<dbReference type="InterPro" id="IPR027417">
    <property type="entry name" value="P-loop_NTPase"/>
</dbReference>
<dbReference type="RefSeq" id="WP_285332721.1">
    <property type="nucleotide sequence ID" value="NZ_JASODW010000002.1"/>
</dbReference>
<dbReference type="PANTHER" id="PTHR42781:SF4">
    <property type="entry name" value="SPERMIDINE_PUTRESCINE IMPORT ATP-BINDING PROTEIN POTA"/>
    <property type="match status" value="1"/>
</dbReference>
<keyword evidence="8" id="KW-0472">Membrane</keyword>
<proteinExistence type="predicted"/>
<organism evidence="11 12">
    <name type="scientific">Pseudoglutamicibacter cumminsii</name>
    <dbReference type="NCBI Taxonomy" id="156979"/>
    <lineage>
        <taxon>Bacteria</taxon>
        <taxon>Bacillati</taxon>
        <taxon>Actinomycetota</taxon>
        <taxon>Actinomycetes</taxon>
        <taxon>Micrococcales</taxon>
        <taxon>Micrococcaceae</taxon>
        <taxon>Pseudoglutamicibacter</taxon>
    </lineage>
</organism>
<keyword evidence="5 11" id="KW-0067">ATP-binding</keyword>
<dbReference type="Proteomes" id="UP001240483">
    <property type="component" value="Unassembled WGS sequence"/>
</dbReference>
<dbReference type="GO" id="GO:0015418">
    <property type="term" value="F:ABC-type quaternary ammonium compound transporting activity"/>
    <property type="evidence" value="ECO:0007669"/>
    <property type="project" value="UniProtKB-EC"/>
</dbReference>
<dbReference type="FunFam" id="3.40.50.300:FF:000425">
    <property type="entry name" value="Probable ABC transporter, ATP-binding subunit"/>
    <property type="match status" value="1"/>
</dbReference>
<sequence>MATTSYALEVRDVDVTYPDGTVAVRGVSVGVEPGSVLSLLGASGSGKSTLLRGIAGLEDVTAGQILLDGEDIVEVPVHRRNIGMVFQDGQLFPHRNVGRNISYGLEMAGVPKEQRKEQIDKMLSLIDLDGYAERPIRSLSGGQAQRVALARTLAPEPKVVLLDEPFSALDRGLRATLAPQVRDILASTNTTAVHVTHDHTEARAIATHVAILDHGKLIAHGTWDEIDAAAATDPRIERLLG</sequence>
<dbReference type="InterPro" id="IPR003593">
    <property type="entry name" value="AAA+_ATPase"/>
</dbReference>
<dbReference type="PROSITE" id="PS00211">
    <property type="entry name" value="ABC_TRANSPORTER_1"/>
    <property type="match status" value="1"/>
</dbReference>
<protein>
    <recommendedName>
        <fullName evidence="9">ABC-type quaternary amine transporter</fullName>
        <ecNumber evidence="9">7.6.2.9</ecNumber>
    </recommendedName>
</protein>
<dbReference type="Gene3D" id="3.40.50.300">
    <property type="entry name" value="P-loop containing nucleotide triphosphate hydrolases"/>
    <property type="match status" value="1"/>
</dbReference>
<evidence type="ECO:0000256" key="7">
    <source>
        <dbReference type="ARBA" id="ARBA00023065"/>
    </source>
</evidence>
<keyword evidence="7" id="KW-0406">Ion transport</keyword>
<dbReference type="EC" id="7.6.2.9" evidence="9"/>
<dbReference type="PROSITE" id="PS50893">
    <property type="entry name" value="ABC_TRANSPORTER_2"/>
    <property type="match status" value="1"/>
</dbReference>
<dbReference type="CDD" id="cd03259">
    <property type="entry name" value="ABC_Carb_Solutes_like"/>
    <property type="match status" value="1"/>
</dbReference>
<evidence type="ECO:0000313" key="12">
    <source>
        <dbReference type="Proteomes" id="UP001240483"/>
    </source>
</evidence>
<evidence type="ECO:0000256" key="9">
    <source>
        <dbReference type="ARBA" id="ARBA00066388"/>
    </source>
</evidence>
<dbReference type="InterPro" id="IPR015853">
    <property type="entry name" value="ABC_transpr_FbpC"/>
</dbReference>
<evidence type="ECO:0000256" key="5">
    <source>
        <dbReference type="ARBA" id="ARBA00022840"/>
    </source>
</evidence>
<evidence type="ECO:0000259" key="10">
    <source>
        <dbReference type="PROSITE" id="PS50893"/>
    </source>
</evidence>
<keyword evidence="1" id="KW-0813">Transport</keyword>
<evidence type="ECO:0000256" key="2">
    <source>
        <dbReference type="ARBA" id="ARBA00022475"/>
    </source>
</evidence>
<evidence type="ECO:0000256" key="8">
    <source>
        <dbReference type="ARBA" id="ARBA00023136"/>
    </source>
</evidence>
<evidence type="ECO:0000256" key="1">
    <source>
        <dbReference type="ARBA" id="ARBA00022448"/>
    </source>
</evidence>
<dbReference type="SMART" id="SM00382">
    <property type="entry name" value="AAA"/>
    <property type="match status" value="1"/>
</dbReference>
<dbReference type="Pfam" id="PF00005">
    <property type="entry name" value="ABC_tran"/>
    <property type="match status" value="1"/>
</dbReference>
<keyword evidence="3" id="KW-0410">Iron transport</keyword>
<feature type="domain" description="ABC transporter" evidence="10">
    <location>
        <begin position="8"/>
        <end position="239"/>
    </location>
</feature>